<feature type="non-terminal residue" evidence="2">
    <location>
        <position position="1"/>
    </location>
</feature>
<keyword evidence="3" id="KW-1185">Reference proteome</keyword>
<feature type="compositionally biased region" description="Acidic residues" evidence="1">
    <location>
        <begin position="1"/>
        <end position="11"/>
    </location>
</feature>
<dbReference type="RefSeq" id="WP_265266561.1">
    <property type="nucleotide sequence ID" value="NZ_JAIHOM010000156.1"/>
</dbReference>
<feature type="region of interest" description="Disordered" evidence="1">
    <location>
        <begin position="489"/>
        <end position="544"/>
    </location>
</feature>
<proteinExistence type="predicted"/>
<evidence type="ECO:0000313" key="3">
    <source>
        <dbReference type="Proteomes" id="UP001526426"/>
    </source>
</evidence>
<feature type="compositionally biased region" description="Acidic residues" evidence="1">
    <location>
        <begin position="100"/>
        <end position="114"/>
    </location>
</feature>
<organism evidence="2 3">
    <name type="scientific">Spirulina subsalsa FACHB-351</name>
    <dbReference type="NCBI Taxonomy" id="234711"/>
    <lineage>
        <taxon>Bacteria</taxon>
        <taxon>Bacillati</taxon>
        <taxon>Cyanobacteriota</taxon>
        <taxon>Cyanophyceae</taxon>
        <taxon>Spirulinales</taxon>
        <taxon>Spirulinaceae</taxon>
        <taxon>Spirulina</taxon>
    </lineage>
</organism>
<feature type="region of interest" description="Disordered" evidence="1">
    <location>
        <begin position="372"/>
        <end position="455"/>
    </location>
</feature>
<dbReference type="EMBL" id="JAIHOM010000156">
    <property type="protein sequence ID" value="MCW6038643.1"/>
    <property type="molecule type" value="Genomic_DNA"/>
</dbReference>
<feature type="compositionally biased region" description="Acidic residues" evidence="1">
    <location>
        <begin position="418"/>
        <end position="427"/>
    </location>
</feature>
<feature type="region of interest" description="Disordered" evidence="1">
    <location>
        <begin position="1"/>
        <end position="355"/>
    </location>
</feature>
<feature type="compositionally biased region" description="Acidic residues" evidence="1">
    <location>
        <begin position="158"/>
        <end position="175"/>
    </location>
</feature>
<sequence length="689" mass="77436">WGDFSLEDDTESTPSLEIPEMETPVSEEEEWGDFSLEDDTESTPSLEIPETETPVSEEEEWGDTAEEILSSEGEDLPEETDDYDPFASLEIPSNISESPQLEEWEDFGLEDDTESTPSLEIPETETPVSEEEEWEDFGLEDDTESTPSLEIPETETPVSEEEEEWGDFALGDDTESTPSLEIPEIETSVSEEEEWGDFSLEDDTESTPSLEIPEMETPVSEEEEWGDFSLEDDTESTPSLEIPETETPVSEEEEEWGDFALGDDTESTPSLEIPEIETPVSEEEDVWGDFALGDDAESIPSLEIPEIETTVSEEEEEWGDTAEEILSSEGEDLPEETDDYAPFASLETPSNISENPQLEEWEDFGLEEVKESIPSLETPVSEATEWENIGREETGKVPTESSSPSWKTVRKELIEEPNNSEEWEDLAVEDKSQDSIPSLDGTDSEIPTLSGLSFDTDTGIEEDFIEELNPDLLSDDEEDWDDFMQFIEEDLEQHSVVSSPPPSPKDVTSSDSFGLEEETPSQIQLKTNTPSESPETWGNWFSDDNSDDFIDISDTVAETELDPFTLPDLDSEELNVLVEEDWEEFTVDELQPYPQLDDGGFDLESLDVEAFSEPENKSNLPEYSTPVIPSEQPVEEWDEDLFGDSVTDTSLEKDLLMMEEDLWQGMSGTNIHPKNKGTKKPPFPADTDH</sequence>
<feature type="compositionally biased region" description="Low complexity" evidence="1">
    <location>
        <begin position="298"/>
        <end position="310"/>
    </location>
</feature>
<feature type="compositionally biased region" description="Acidic residues" evidence="1">
    <location>
        <begin position="280"/>
        <end position="297"/>
    </location>
</feature>
<gene>
    <name evidence="2" type="ORF">K4A83_20545</name>
</gene>
<dbReference type="Proteomes" id="UP001526426">
    <property type="component" value="Unassembled WGS sequence"/>
</dbReference>
<feature type="compositionally biased region" description="Acidic residues" evidence="1">
    <location>
        <begin position="25"/>
        <end position="41"/>
    </location>
</feature>
<feature type="compositionally biased region" description="Polar residues" evidence="1">
    <location>
        <begin position="520"/>
        <end position="536"/>
    </location>
</feature>
<feature type="compositionally biased region" description="Acidic residues" evidence="1">
    <location>
        <begin position="128"/>
        <end position="144"/>
    </location>
</feature>
<reference evidence="2 3" key="1">
    <citation type="submission" date="2021-08" db="EMBL/GenBank/DDBJ databases">
        <title>Draft genome sequence of Spirulina subsalsa with high tolerance to salinity and hype-accumulation of phycocyanin.</title>
        <authorList>
            <person name="Pei H."/>
            <person name="Jiang L."/>
        </authorList>
    </citation>
    <scope>NUCLEOTIDE SEQUENCE [LARGE SCALE GENOMIC DNA]</scope>
    <source>
        <strain evidence="2 3">FACHB-351</strain>
    </source>
</reference>
<evidence type="ECO:0000256" key="1">
    <source>
        <dbReference type="SAM" id="MobiDB-lite"/>
    </source>
</evidence>
<feature type="compositionally biased region" description="Acidic residues" evidence="1">
    <location>
        <begin position="72"/>
        <end position="84"/>
    </location>
</feature>
<feature type="compositionally biased region" description="Acidic residues" evidence="1">
    <location>
        <begin position="311"/>
        <end position="323"/>
    </location>
</feature>
<accession>A0ABT3LAW9</accession>
<protein>
    <submittedName>
        <fullName evidence="2">Uncharacterized protein</fullName>
    </submittedName>
</protein>
<feature type="compositionally biased region" description="Acidic residues" evidence="1">
    <location>
        <begin position="249"/>
        <end position="266"/>
    </location>
</feature>
<name>A0ABT3LAW9_9CYAN</name>
<feature type="compositionally biased region" description="Acidic residues" evidence="1">
    <location>
        <begin position="329"/>
        <end position="339"/>
    </location>
</feature>
<feature type="compositionally biased region" description="Acidic residues" evidence="1">
    <location>
        <begin position="55"/>
        <end position="66"/>
    </location>
</feature>
<feature type="compositionally biased region" description="Polar residues" evidence="1">
    <location>
        <begin position="445"/>
        <end position="455"/>
    </location>
</feature>
<comment type="caution">
    <text evidence="2">The sequence shown here is derived from an EMBL/GenBank/DDBJ whole genome shotgun (WGS) entry which is preliminary data.</text>
</comment>
<evidence type="ECO:0000313" key="2">
    <source>
        <dbReference type="EMBL" id="MCW6038643.1"/>
    </source>
</evidence>
<feature type="region of interest" description="Disordered" evidence="1">
    <location>
        <begin position="665"/>
        <end position="689"/>
    </location>
</feature>
<feature type="compositionally biased region" description="Acidic residues" evidence="1">
    <location>
        <begin position="219"/>
        <end position="235"/>
    </location>
</feature>
<feature type="compositionally biased region" description="Acidic residues" evidence="1">
    <location>
        <begin position="189"/>
        <end position="205"/>
    </location>
</feature>